<sequence>MNRGSTGMNQGSTGYNRNEPGTNGNNRDETAAPPGHIQTPAELRQRPGRRCCPGEFRQSPGIAMVHRLTGALPARRWHLPGLRLSITGDARV</sequence>
<feature type="region of interest" description="Disordered" evidence="1">
    <location>
        <begin position="1"/>
        <end position="56"/>
    </location>
</feature>
<feature type="compositionally biased region" description="Polar residues" evidence="1">
    <location>
        <begin position="1"/>
        <end position="25"/>
    </location>
</feature>
<evidence type="ECO:0000313" key="3">
    <source>
        <dbReference type="Proteomes" id="UP000828390"/>
    </source>
</evidence>
<name>A0A9D4NHG1_DREPO</name>
<accession>A0A9D4NHG1</accession>
<evidence type="ECO:0000313" key="2">
    <source>
        <dbReference type="EMBL" id="KAH3896628.1"/>
    </source>
</evidence>
<dbReference type="EMBL" id="JAIWYP010000001">
    <property type="protein sequence ID" value="KAH3896628.1"/>
    <property type="molecule type" value="Genomic_DNA"/>
</dbReference>
<dbReference type="AlphaFoldDB" id="A0A9D4NHG1"/>
<keyword evidence="3" id="KW-1185">Reference proteome</keyword>
<reference evidence="2" key="1">
    <citation type="journal article" date="2019" name="bioRxiv">
        <title>The Genome of the Zebra Mussel, Dreissena polymorpha: A Resource for Invasive Species Research.</title>
        <authorList>
            <person name="McCartney M.A."/>
            <person name="Auch B."/>
            <person name="Kono T."/>
            <person name="Mallez S."/>
            <person name="Zhang Y."/>
            <person name="Obille A."/>
            <person name="Becker A."/>
            <person name="Abrahante J.E."/>
            <person name="Garbe J."/>
            <person name="Badalamenti J.P."/>
            <person name="Herman A."/>
            <person name="Mangelson H."/>
            <person name="Liachko I."/>
            <person name="Sullivan S."/>
            <person name="Sone E.D."/>
            <person name="Koren S."/>
            <person name="Silverstein K.A.T."/>
            <person name="Beckman K.B."/>
            <person name="Gohl D.M."/>
        </authorList>
    </citation>
    <scope>NUCLEOTIDE SEQUENCE</scope>
    <source>
        <strain evidence="2">Duluth1</strain>
        <tissue evidence="2">Whole animal</tissue>
    </source>
</reference>
<evidence type="ECO:0000256" key="1">
    <source>
        <dbReference type="SAM" id="MobiDB-lite"/>
    </source>
</evidence>
<protein>
    <submittedName>
        <fullName evidence="2">Uncharacterized protein</fullName>
    </submittedName>
</protein>
<organism evidence="2 3">
    <name type="scientific">Dreissena polymorpha</name>
    <name type="common">Zebra mussel</name>
    <name type="synonym">Mytilus polymorpha</name>
    <dbReference type="NCBI Taxonomy" id="45954"/>
    <lineage>
        <taxon>Eukaryota</taxon>
        <taxon>Metazoa</taxon>
        <taxon>Spiralia</taxon>
        <taxon>Lophotrochozoa</taxon>
        <taxon>Mollusca</taxon>
        <taxon>Bivalvia</taxon>
        <taxon>Autobranchia</taxon>
        <taxon>Heteroconchia</taxon>
        <taxon>Euheterodonta</taxon>
        <taxon>Imparidentia</taxon>
        <taxon>Neoheterodontei</taxon>
        <taxon>Myida</taxon>
        <taxon>Dreissenoidea</taxon>
        <taxon>Dreissenidae</taxon>
        <taxon>Dreissena</taxon>
    </lineage>
</organism>
<comment type="caution">
    <text evidence="2">The sequence shown here is derived from an EMBL/GenBank/DDBJ whole genome shotgun (WGS) entry which is preliminary data.</text>
</comment>
<proteinExistence type="predicted"/>
<reference evidence="2" key="2">
    <citation type="submission" date="2020-11" db="EMBL/GenBank/DDBJ databases">
        <authorList>
            <person name="McCartney M.A."/>
            <person name="Auch B."/>
            <person name="Kono T."/>
            <person name="Mallez S."/>
            <person name="Becker A."/>
            <person name="Gohl D.M."/>
            <person name="Silverstein K.A.T."/>
            <person name="Koren S."/>
            <person name="Bechman K.B."/>
            <person name="Herman A."/>
            <person name="Abrahante J.E."/>
            <person name="Garbe J."/>
        </authorList>
    </citation>
    <scope>NUCLEOTIDE SEQUENCE</scope>
    <source>
        <strain evidence="2">Duluth1</strain>
        <tissue evidence="2">Whole animal</tissue>
    </source>
</reference>
<gene>
    <name evidence="2" type="ORF">DPMN_020806</name>
</gene>
<dbReference type="Proteomes" id="UP000828390">
    <property type="component" value="Unassembled WGS sequence"/>
</dbReference>